<proteinExistence type="predicted"/>
<evidence type="ECO:0000313" key="3">
    <source>
        <dbReference type="Proteomes" id="UP000261811"/>
    </source>
</evidence>
<reference evidence="2 3" key="1">
    <citation type="submission" date="2018-08" db="EMBL/GenBank/DDBJ databases">
        <title>Actinomadura jelena sp. nov., a novel Actinomycete isolated from soil in Chad.</title>
        <authorList>
            <person name="Shi L."/>
        </authorList>
    </citation>
    <scope>NUCLEOTIDE SEQUENCE [LARGE SCALE GENOMIC DNA]</scope>
    <source>
        <strain evidence="2 3">NEAU-G17</strain>
    </source>
</reference>
<dbReference type="EMBL" id="QURH01000007">
    <property type="protein sequence ID" value="RFU43607.1"/>
    <property type="molecule type" value="Genomic_DNA"/>
</dbReference>
<name>A0A372JUB7_9ACTN</name>
<comment type="caution">
    <text evidence="2">The sequence shown here is derived from an EMBL/GenBank/DDBJ whole genome shotgun (WGS) entry which is preliminary data.</text>
</comment>
<keyword evidence="3" id="KW-1185">Reference proteome</keyword>
<evidence type="ECO:0000313" key="2">
    <source>
        <dbReference type="EMBL" id="RFU43607.1"/>
    </source>
</evidence>
<dbReference type="AlphaFoldDB" id="A0A372JUB7"/>
<sequence length="85" mass="9796">MIDFVRWVGLVATVAVPAALWPRLVRILEQLARSRADVRLERERRRTLLHALAVLRPGMHVTERDGRGFHRTLRGSPPPRREAGR</sequence>
<evidence type="ECO:0000256" key="1">
    <source>
        <dbReference type="SAM" id="MobiDB-lite"/>
    </source>
</evidence>
<dbReference type="RefSeq" id="WP_117355500.1">
    <property type="nucleotide sequence ID" value="NZ_QURH01000007.1"/>
</dbReference>
<organism evidence="2 3">
    <name type="scientific">Actinomadura logoneensis</name>
    <dbReference type="NCBI Taxonomy" id="2293572"/>
    <lineage>
        <taxon>Bacteria</taxon>
        <taxon>Bacillati</taxon>
        <taxon>Actinomycetota</taxon>
        <taxon>Actinomycetes</taxon>
        <taxon>Streptosporangiales</taxon>
        <taxon>Thermomonosporaceae</taxon>
        <taxon>Actinomadura</taxon>
    </lineage>
</organism>
<accession>A0A372JUB7</accession>
<gene>
    <name evidence="2" type="ORF">DZF91_00250</name>
</gene>
<protein>
    <submittedName>
        <fullName evidence="2">Uncharacterized protein</fullName>
    </submittedName>
</protein>
<feature type="region of interest" description="Disordered" evidence="1">
    <location>
        <begin position="65"/>
        <end position="85"/>
    </location>
</feature>
<dbReference type="Proteomes" id="UP000261811">
    <property type="component" value="Unassembled WGS sequence"/>
</dbReference>